<feature type="domain" description="Peptidase M20 dimerisation" evidence="3">
    <location>
        <begin position="182"/>
        <end position="272"/>
    </location>
</feature>
<dbReference type="RefSeq" id="WP_390359472.1">
    <property type="nucleotide sequence ID" value="NZ_JBHTKJ010000007.1"/>
</dbReference>
<dbReference type="InterPro" id="IPR017150">
    <property type="entry name" value="Pept_M20_glutamate_carboxypep"/>
</dbReference>
<dbReference type="InterPro" id="IPR011650">
    <property type="entry name" value="Peptidase_M20_dimer"/>
</dbReference>
<proteinExistence type="predicted"/>
<dbReference type="Pfam" id="PF01546">
    <property type="entry name" value="Peptidase_M20"/>
    <property type="match status" value="1"/>
</dbReference>
<dbReference type="SUPFAM" id="SSF53187">
    <property type="entry name" value="Zn-dependent exopeptidases"/>
    <property type="match status" value="1"/>
</dbReference>
<dbReference type="InterPro" id="IPR002933">
    <property type="entry name" value="Peptidase_M20"/>
</dbReference>
<keyword evidence="5" id="KW-1185">Reference proteome</keyword>
<sequence>MNNIYSFIKDREQSMLQTLRFLVEMESPSNSKSLNDALGFELSKLFEELVGGSVIKITNKTYGDHYRAEWGQGDTQILILTHFDTVWPEQTIERKPFEIKEGKVYGPGVFDMKGGITQGLYALKALSELKEEVGCKVVFLFTSDEEVGSPTSQTLIEDEAKKSKFVLVLEPGMSTTGSLKTSRKGVGIFQLQVKGKPSHSGLDPYSGRSAIEELAHQTLYLHNLSDFETGTTVNVGVVNGGTTSNVIAAEANADIDLRVKTKEEFDRVEPLIKGLKTQVDGTSLSVSGGINRPPLEKTEDVHQLFQIAKKLAKNHMNYNLTEKETGGGSDGNFSAPLAPTLDGLGAVGDGAHAEHEHLVISEMSTRSTLLALLIRELSFN</sequence>
<accession>A0ABW3LIB5</accession>
<dbReference type="PANTHER" id="PTHR43808:SF9">
    <property type="entry name" value="BLL0789 PROTEIN"/>
    <property type="match status" value="1"/>
</dbReference>
<dbReference type="EMBL" id="JBHTKJ010000007">
    <property type="protein sequence ID" value="MFD1037432.1"/>
    <property type="molecule type" value="Genomic_DNA"/>
</dbReference>
<evidence type="ECO:0000256" key="2">
    <source>
        <dbReference type="ARBA" id="ARBA00022801"/>
    </source>
</evidence>
<protein>
    <submittedName>
        <fullName evidence="4">M20 family metallopeptidase</fullName>
    </submittedName>
</protein>
<gene>
    <name evidence="4" type="ORF">ACFQ3N_03195</name>
</gene>
<evidence type="ECO:0000259" key="3">
    <source>
        <dbReference type="Pfam" id="PF07687"/>
    </source>
</evidence>
<dbReference type="PIRSF" id="PIRSF037238">
    <property type="entry name" value="Carboxypeptidase_G2"/>
    <property type="match status" value="1"/>
</dbReference>
<evidence type="ECO:0000313" key="4">
    <source>
        <dbReference type="EMBL" id="MFD1037432.1"/>
    </source>
</evidence>
<dbReference type="Gene3D" id="3.30.70.360">
    <property type="match status" value="1"/>
</dbReference>
<evidence type="ECO:0000313" key="5">
    <source>
        <dbReference type="Proteomes" id="UP001597040"/>
    </source>
</evidence>
<keyword evidence="1" id="KW-0479">Metal-binding</keyword>
<dbReference type="SUPFAM" id="SSF55031">
    <property type="entry name" value="Bacterial exopeptidase dimerisation domain"/>
    <property type="match status" value="1"/>
</dbReference>
<dbReference type="InterPro" id="IPR036264">
    <property type="entry name" value="Bact_exopeptidase_dim_dom"/>
</dbReference>
<keyword evidence="2" id="KW-0378">Hydrolase</keyword>
<organism evidence="4 5">
    <name type="scientific">Virgibacillus byunsanensis</name>
    <dbReference type="NCBI Taxonomy" id="570945"/>
    <lineage>
        <taxon>Bacteria</taxon>
        <taxon>Bacillati</taxon>
        <taxon>Bacillota</taxon>
        <taxon>Bacilli</taxon>
        <taxon>Bacillales</taxon>
        <taxon>Bacillaceae</taxon>
        <taxon>Virgibacillus</taxon>
    </lineage>
</organism>
<dbReference type="Gene3D" id="3.40.630.10">
    <property type="entry name" value="Zn peptidases"/>
    <property type="match status" value="1"/>
</dbReference>
<reference evidence="5" key="1">
    <citation type="journal article" date="2019" name="Int. J. Syst. Evol. Microbiol.">
        <title>The Global Catalogue of Microorganisms (GCM) 10K type strain sequencing project: providing services to taxonomists for standard genome sequencing and annotation.</title>
        <authorList>
            <consortium name="The Broad Institute Genomics Platform"/>
            <consortium name="The Broad Institute Genome Sequencing Center for Infectious Disease"/>
            <person name="Wu L."/>
            <person name="Ma J."/>
        </authorList>
    </citation>
    <scope>NUCLEOTIDE SEQUENCE [LARGE SCALE GENOMIC DNA]</scope>
    <source>
        <strain evidence="5">CCUG 56754</strain>
    </source>
</reference>
<comment type="caution">
    <text evidence="4">The sequence shown here is derived from an EMBL/GenBank/DDBJ whole genome shotgun (WGS) entry which is preliminary data.</text>
</comment>
<dbReference type="PANTHER" id="PTHR43808">
    <property type="entry name" value="ACETYLORNITHINE DEACETYLASE"/>
    <property type="match status" value="1"/>
</dbReference>
<dbReference type="CDD" id="cd03885">
    <property type="entry name" value="M20_CPDG2"/>
    <property type="match status" value="1"/>
</dbReference>
<dbReference type="InterPro" id="IPR050072">
    <property type="entry name" value="Peptidase_M20A"/>
</dbReference>
<dbReference type="Proteomes" id="UP001597040">
    <property type="component" value="Unassembled WGS sequence"/>
</dbReference>
<dbReference type="Pfam" id="PF07687">
    <property type="entry name" value="M20_dimer"/>
    <property type="match status" value="1"/>
</dbReference>
<name>A0ABW3LIB5_9BACI</name>
<evidence type="ECO:0000256" key="1">
    <source>
        <dbReference type="ARBA" id="ARBA00022723"/>
    </source>
</evidence>